<organism evidence="1 2">
    <name type="scientific">Aspergillus pseudodeflectus</name>
    <dbReference type="NCBI Taxonomy" id="176178"/>
    <lineage>
        <taxon>Eukaryota</taxon>
        <taxon>Fungi</taxon>
        <taxon>Dikarya</taxon>
        <taxon>Ascomycota</taxon>
        <taxon>Pezizomycotina</taxon>
        <taxon>Eurotiomycetes</taxon>
        <taxon>Eurotiomycetidae</taxon>
        <taxon>Eurotiales</taxon>
        <taxon>Aspergillaceae</taxon>
        <taxon>Aspergillus</taxon>
        <taxon>Aspergillus subgen. Nidulantes</taxon>
    </lineage>
</organism>
<name>A0ABR4JEF1_9EURO</name>
<dbReference type="RefSeq" id="XP_070892967.1">
    <property type="nucleotide sequence ID" value="XM_071037767.1"/>
</dbReference>
<reference evidence="1 2" key="1">
    <citation type="submission" date="2024-07" db="EMBL/GenBank/DDBJ databases">
        <title>Section-level genome sequencing and comparative genomics of Aspergillus sections Usti and Cavernicolus.</title>
        <authorList>
            <consortium name="Lawrence Berkeley National Laboratory"/>
            <person name="Nybo J.L."/>
            <person name="Vesth T.C."/>
            <person name="Theobald S."/>
            <person name="Frisvad J.C."/>
            <person name="Larsen T.O."/>
            <person name="Kjaerboelling I."/>
            <person name="Rothschild-Mancinelli K."/>
            <person name="Lyhne E.K."/>
            <person name="Kogle M.E."/>
            <person name="Barry K."/>
            <person name="Clum A."/>
            <person name="Na H."/>
            <person name="Ledsgaard L."/>
            <person name="Lin J."/>
            <person name="Lipzen A."/>
            <person name="Kuo A."/>
            <person name="Riley R."/>
            <person name="Mondo S."/>
            <person name="LaButti K."/>
            <person name="Haridas S."/>
            <person name="Pangalinan J."/>
            <person name="Salamov A.A."/>
            <person name="Simmons B.A."/>
            <person name="Magnuson J.K."/>
            <person name="Chen J."/>
            <person name="Drula E."/>
            <person name="Henrissat B."/>
            <person name="Wiebenga A."/>
            <person name="Lubbers R.J."/>
            <person name="Gomes A.C."/>
            <person name="Macurrencykelacurrency M.R."/>
            <person name="Stajich J."/>
            <person name="Grigoriev I.V."/>
            <person name="Mortensen U.H."/>
            <person name="De vries R.P."/>
            <person name="Baker S.E."/>
            <person name="Andersen M.R."/>
        </authorList>
    </citation>
    <scope>NUCLEOTIDE SEQUENCE [LARGE SCALE GENOMIC DNA]</scope>
    <source>
        <strain evidence="1 2">CBS 756.74</strain>
    </source>
</reference>
<dbReference type="EMBL" id="JBFXLR010000086">
    <property type="protein sequence ID" value="KAL2838340.1"/>
    <property type="molecule type" value="Genomic_DNA"/>
</dbReference>
<proteinExistence type="predicted"/>
<evidence type="ECO:0000313" key="1">
    <source>
        <dbReference type="EMBL" id="KAL2838340.1"/>
    </source>
</evidence>
<gene>
    <name evidence="1" type="ORF">BJX68DRAFT_213832</name>
</gene>
<dbReference type="GeneID" id="98152931"/>
<evidence type="ECO:0000313" key="2">
    <source>
        <dbReference type="Proteomes" id="UP001610444"/>
    </source>
</evidence>
<dbReference type="Proteomes" id="UP001610444">
    <property type="component" value="Unassembled WGS sequence"/>
</dbReference>
<comment type="caution">
    <text evidence="1">The sequence shown here is derived from an EMBL/GenBank/DDBJ whole genome shotgun (WGS) entry which is preliminary data.</text>
</comment>
<sequence length="139" mass="15681">MLRGLAGRSRHGQIQINAIAPCIVGKYSHDRCMRSTTSGFVNTCPETNIGARLGKLPGIIFTPLKAVTRAVEMLLSNPELNGKIAEISEDRITFAEPPGVCGREHEEQTWHSWNPRRANLGWWVWEWRWKNSCGCCKGY</sequence>
<protein>
    <submittedName>
        <fullName evidence="1">Uncharacterized protein</fullName>
    </submittedName>
</protein>
<keyword evidence="2" id="KW-1185">Reference proteome</keyword>
<accession>A0ABR4JEF1</accession>